<dbReference type="NCBIfam" id="TIGR00473">
    <property type="entry name" value="pssA"/>
    <property type="match status" value="1"/>
</dbReference>
<keyword evidence="7 15" id="KW-0808">Transferase</keyword>
<dbReference type="InterPro" id="IPR000462">
    <property type="entry name" value="CDP-OH_P_trans"/>
</dbReference>
<keyword evidence="11 16" id="KW-0472">Membrane</keyword>
<keyword evidence="9 16" id="KW-1133">Transmembrane helix</keyword>
<keyword evidence="12" id="KW-0594">Phospholipid biosynthesis</keyword>
<dbReference type="GO" id="GO:0012505">
    <property type="term" value="C:endomembrane system"/>
    <property type="evidence" value="ECO:0007669"/>
    <property type="project" value="UniProtKB-SubCell"/>
</dbReference>
<keyword evidence="6" id="KW-0444">Lipid biosynthesis</keyword>
<evidence type="ECO:0000256" key="8">
    <source>
        <dbReference type="ARBA" id="ARBA00022692"/>
    </source>
</evidence>
<reference evidence="17" key="1">
    <citation type="submission" date="2010-01" db="EMBL/GenBank/DDBJ databases">
        <title>Genome fragments of uncultured bacteria from the North Pacific subtropical Gyre.</title>
        <authorList>
            <person name="Pham V.D."/>
            <person name="Delong E.F."/>
        </authorList>
    </citation>
    <scope>NUCLEOTIDE SEQUENCE</scope>
</reference>
<dbReference type="EMBL" id="GU567961">
    <property type="protein sequence ID" value="ADI21642.1"/>
    <property type="molecule type" value="Genomic_DNA"/>
</dbReference>
<evidence type="ECO:0000313" key="17">
    <source>
        <dbReference type="EMBL" id="ADI21642.1"/>
    </source>
</evidence>
<keyword evidence="13" id="KW-1208">Phospholipid metabolism</keyword>
<dbReference type="PANTHER" id="PTHR14269">
    <property type="entry name" value="CDP-DIACYLGLYCEROL--GLYCEROL-3-PHOSPHATE 3-PHOSPHATIDYLTRANSFERASE-RELATED"/>
    <property type="match status" value="1"/>
</dbReference>
<dbReference type="InterPro" id="IPR043130">
    <property type="entry name" value="CDP-OH_PTrfase_TM_dom"/>
</dbReference>
<dbReference type="GO" id="GO:0008654">
    <property type="term" value="P:phospholipid biosynthetic process"/>
    <property type="evidence" value="ECO:0007669"/>
    <property type="project" value="UniProtKB-KW"/>
</dbReference>
<evidence type="ECO:0000256" key="11">
    <source>
        <dbReference type="ARBA" id="ARBA00023136"/>
    </source>
</evidence>
<evidence type="ECO:0000256" key="6">
    <source>
        <dbReference type="ARBA" id="ARBA00022516"/>
    </source>
</evidence>
<evidence type="ECO:0000256" key="13">
    <source>
        <dbReference type="ARBA" id="ARBA00023264"/>
    </source>
</evidence>
<dbReference type="AlphaFoldDB" id="E7C2G8"/>
<accession>E7C2G8</accession>
<feature type="transmembrane region" description="Helical" evidence="16">
    <location>
        <begin position="185"/>
        <end position="205"/>
    </location>
</feature>
<name>E7C2G8_9BACT</name>
<comment type="subcellular location">
    <subcellularLocation>
        <location evidence="2">Endomembrane system</location>
        <topology evidence="2">Multi-pass membrane protein</topology>
    </subcellularLocation>
</comment>
<dbReference type="PANTHER" id="PTHR14269:SF61">
    <property type="entry name" value="CDP-DIACYLGLYCEROL--SERINE O-PHOSPHATIDYLTRANSFERASE"/>
    <property type="match status" value="1"/>
</dbReference>
<feature type="transmembrane region" description="Helical" evidence="16">
    <location>
        <begin position="217"/>
        <end position="235"/>
    </location>
</feature>
<proteinExistence type="inferred from homology"/>
<comment type="catalytic activity">
    <reaction evidence="1">
        <text>a CDP-1,2-diacyl-sn-glycerol + L-serine = a 1,2-diacyl-sn-glycero-3-phospho-L-serine + CMP + H(+)</text>
        <dbReference type="Rhea" id="RHEA:16913"/>
        <dbReference type="ChEBI" id="CHEBI:15378"/>
        <dbReference type="ChEBI" id="CHEBI:33384"/>
        <dbReference type="ChEBI" id="CHEBI:57262"/>
        <dbReference type="ChEBI" id="CHEBI:58332"/>
        <dbReference type="ChEBI" id="CHEBI:60377"/>
        <dbReference type="EC" id="2.7.8.8"/>
    </reaction>
</comment>
<evidence type="ECO:0000256" key="16">
    <source>
        <dbReference type="SAM" id="Phobius"/>
    </source>
</evidence>
<evidence type="ECO:0000256" key="2">
    <source>
        <dbReference type="ARBA" id="ARBA00004127"/>
    </source>
</evidence>
<dbReference type="InterPro" id="IPR048254">
    <property type="entry name" value="CDP_ALCOHOL_P_TRANSF_CS"/>
</dbReference>
<protein>
    <recommendedName>
        <fullName evidence="5">CDP-diacylglycerol--serine O-phosphatidyltransferase</fullName>
        <ecNumber evidence="4">2.7.8.8</ecNumber>
    </recommendedName>
    <alternativeName>
        <fullName evidence="14">Phosphatidylserine synthase</fullName>
    </alternativeName>
</protein>
<dbReference type="Pfam" id="PF01066">
    <property type="entry name" value="CDP-OH_P_transf"/>
    <property type="match status" value="1"/>
</dbReference>
<dbReference type="GO" id="GO:0016020">
    <property type="term" value="C:membrane"/>
    <property type="evidence" value="ECO:0007669"/>
    <property type="project" value="InterPro"/>
</dbReference>
<dbReference type="InterPro" id="IPR004533">
    <property type="entry name" value="CDP-diaglyc--ser_O-PTrfase"/>
</dbReference>
<feature type="transmembrane region" description="Helical" evidence="16">
    <location>
        <begin position="25"/>
        <end position="48"/>
    </location>
</feature>
<evidence type="ECO:0000256" key="3">
    <source>
        <dbReference type="ARBA" id="ARBA00010441"/>
    </source>
</evidence>
<evidence type="ECO:0000256" key="4">
    <source>
        <dbReference type="ARBA" id="ARBA00013174"/>
    </source>
</evidence>
<feature type="transmembrane region" description="Helical" evidence="16">
    <location>
        <begin position="154"/>
        <end position="173"/>
    </location>
</feature>
<evidence type="ECO:0000256" key="12">
    <source>
        <dbReference type="ARBA" id="ARBA00023209"/>
    </source>
</evidence>
<evidence type="ECO:0000256" key="9">
    <source>
        <dbReference type="ARBA" id="ARBA00022989"/>
    </source>
</evidence>
<dbReference type="GO" id="GO:0003882">
    <property type="term" value="F:CDP-diacylglycerol-serine O-phosphatidyltransferase activity"/>
    <property type="evidence" value="ECO:0007669"/>
    <property type="project" value="UniProtKB-EC"/>
</dbReference>
<dbReference type="PROSITE" id="PS00379">
    <property type="entry name" value="CDP_ALCOHOL_P_TRANSF"/>
    <property type="match status" value="1"/>
</dbReference>
<organism evidence="17">
    <name type="scientific">uncultured myxobacterium HF0130_06F04</name>
    <dbReference type="NCBI Taxonomy" id="723555"/>
    <lineage>
        <taxon>Bacteria</taxon>
        <taxon>Pseudomonadati</taxon>
        <taxon>Myxococcota</taxon>
        <taxon>Myxococcia</taxon>
        <taxon>Myxococcales</taxon>
        <taxon>environmental samples</taxon>
    </lineage>
</organism>
<feature type="transmembrane region" description="Helical" evidence="16">
    <location>
        <begin position="241"/>
        <end position="258"/>
    </location>
</feature>
<dbReference type="InterPro" id="IPR050324">
    <property type="entry name" value="CDP-alcohol_PTase-I"/>
</dbReference>
<keyword evidence="8 16" id="KW-0812">Transmembrane</keyword>
<evidence type="ECO:0000256" key="14">
    <source>
        <dbReference type="ARBA" id="ARBA00032361"/>
    </source>
</evidence>
<dbReference type="Gene3D" id="1.20.120.1760">
    <property type="match status" value="1"/>
</dbReference>
<sequence>MTEPQEDSADLGRKKRRRLNLPFDLGKAMFVLPNLFTLSSVFCGIYAIIQVSNIPTPEDLSRACLAVFFAAFFDMADGRVARLTKTQSEFGVQLDSLADAVSFGVAPAIIVYKWGLTPLGLAGLVIAFIYVGCGLIRLARFNVLAAREDSPSDFFLGVPIPLAAGMLMSVVMFHQHTIAAPAVKIFNVAFLTVAMSLLMVSNVRYRNFKNVKSSPGTLALLGTLLLAFVGLALVMHASFSFLVYFSGYIIMGLLEQIIRFKRKLFAGPEALKTEDDNSEPDDQPVAS</sequence>
<keyword evidence="10" id="KW-0443">Lipid metabolism</keyword>
<evidence type="ECO:0000256" key="1">
    <source>
        <dbReference type="ARBA" id="ARBA00000287"/>
    </source>
</evidence>
<dbReference type="EC" id="2.7.8.8" evidence="4"/>
<feature type="transmembrane region" description="Helical" evidence="16">
    <location>
        <begin position="121"/>
        <end position="142"/>
    </location>
</feature>
<comment type="similarity">
    <text evidence="3 15">Belongs to the CDP-alcohol phosphatidyltransferase class-I family.</text>
</comment>
<evidence type="ECO:0000256" key="10">
    <source>
        <dbReference type="ARBA" id="ARBA00023098"/>
    </source>
</evidence>
<evidence type="ECO:0000256" key="5">
    <source>
        <dbReference type="ARBA" id="ARBA00017171"/>
    </source>
</evidence>
<evidence type="ECO:0000256" key="15">
    <source>
        <dbReference type="RuleBase" id="RU003750"/>
    </source>
</evidence>
<evidence type="ECO:0000256" key="7">
    <source>
        <dbReference type="ARBA" id="ARBA00022679"/>
    </source>
</evidence>